<evidence type="ECO:0000256" key="1">
    <source>
        <dbReference type="ARBA" id="ARBA00001946"/>
    </source>
</evidence>
<dbReference type="OrthoDB" id="9761969at2"/>
<protein>
    <submittedName>
        <fullName evidence="7">ADP-ribose pyrophosphatase YjhB, NUDIX family</fullName>
    </submittedName>
</protein>
<feature type="chain" id="PRO_5044373148" evidence="5">
    <location>
        <begin position="27"/>
        <end position="149"/>
    </location>
</feature>
<evidence type="ECO:0000256" key="5">
    <source>
        <dbReference type="SAM" id="SignalP"/>
    </source>
</evidence>
<keyword evidence="3" id="KW-0460">Magnesium</keyword>
<dbReference type="PRINTS" id="PR00502">
    <property type="entry name" value="NUDIXFAMILY"/>
</dbReference>
<dbReference type="CDD" id="cd04685">
    <property type="entry name" value="NUDIX_Hydrolase"/>
    <property type="match status" value="1"/>
</dbReference>
<dbReference type="PROSITE" id="PS51462">
    <property type="entry name" value="NUDIX"/>
    <property type="match status" value="1"/>
</dbReference>
<dbReference type="PROSITE" id="PS00893">
    <property type="entry name" value="NUDIX_BOX"/>
    <property type="match status" value="1"/>
</dbReference>
<feature type="signal peptide" evidence="5">
    <location>
        <begin position="1"/>
        <end position="26"/>
    </location>
</feature>
<feature type="domain" description="Nudix hydrolase" evidence="6">
    <location>
        <begin position="1"/>
        <end position="145"/>
    </location>
</feature>
<evidence type="ECO:0000313" key="8">
    <source>
        <dbReference type="Proteomes" id="UP000183018"/>
    </source>
</evidence>
<evidence type="ECO:0000259" key="6">
    <source>
        <dbReference type="PROSITE" id="PS51462"/>
    </source>
</evidence>
<gene>
    <name evidence="7" type="ORF">SAMN05216602_4395</name>
</gene>
<keyword evidence="2 4" id="KW-0378">Hydrolase</keyword>
<dbReference type="Proteomes" id="UP000183018">
    <property type="component" value="Unassembled WGS sequence"/>
</dbReference>
<dbReference type="GO" id="GO:0016787">
    <property type="term" value="F:hydrolase activity"/>
    <property type="evidence" value="ECO:0007669"/>
    <property type="project" value="UniProtKB-KW"/>
</dbReference>
<dbReference type="EMBL" id="FORC01000006">
    <property type="protein sequence ID" value="SFJ24012.1"/>
    <property type="molecule type" value="Genomic_DNA"/>
</dbReference>
<name>A0A1I3PRG7_9GAMM</name>
<dbReference type="PANTHER" id="PTHR43046:SF12">
    <property type="entry name" value="GDP-MANNOSE MANNOSYL HYDROLASE"/>
    <property type="match status" value="1"/>
</dbReference>
<dbReference type="PANTHER" id="PTHR43046">
    <property type="entry name" value="GDP-MANNOSE MANNOSYL HYDROLASE"/>
    <property type="match status" value="1"/>
</dbReference>
<evidence type="ECO:0000256" key="2">
    <source>
        <dbReference type="ARBA" id="ARBA00022801"/>
    </source>
</evidence>
<dbReference type="SUPFAM" id="SSF55811">
    <property type="entry name" value="Nudix"/>
    <property type="match status" value="1"/>
</dbReference>
<dbReference type="STRING" id="289370.SAMN05216602_4395"/>
<organism evidence="7 8">
    <name type="scientific">Phytopseudomonas argentinensis</name>
    <dbReference type="NCBI Taxonomy" id="289370"/>
    <lineage>
        <taxon>Bacteria</taxon>
        <taxon>Pseudomonadati</taxon>
        <taxon>Pseudomonadota</taxon>
        <taxon>Gammaproteobacteria</taxon>
        <taxon>Pseudomonadales</taxon>
        <taxon>Pseudomonadaceae</taxon>
        <taxon>Phytopseudomonas</taxon>
    </lineage>
</organism>
<reference evidence="8" key="1">
    <citation type="submission" date="2016-10" db="EMBL/GenBank/DDBJ databases">
        <authorList>
            <person name="Varghese N."/>
            <person name="Submissions S."/>
        </authorList>
    </citation>
    <scope>NUCLEOTIDE SEQUENCE [LARGE SCALE GENOMIC DNA]</scope>
    <source>
        <strain evidence="8">LMG 22563</strain>
    </source>
</reference>
<sequence length="149" mass="16796">MRVRKSARLLVVSPARRILLFRFAHASGALNGSSYWATPGGAVEEGETFASAALRELLEETGIRAPSLGEPVGFRRFEMRMSDGEVVEALEHYFYVRAATEEVCNSLWTTEERAVIAEHRWWTLDDLPLSEETIWPERLTEMVARALAA</sequence>
<evidence type="ECO:0000256" key="3">
    <source>
        <dbReference type="ARBA" id="ARBA00022842"/>
    </source>
</evidence>
<dbReference type="Pfam" id="PF00293">
    <property type="entry name" value="NUDIX"/>
    <property type="match status" value="1"/>
</dbReference>
<comment type="cofactor">
    <cofactor evidence="1">
        <name>Mg(2+)</name>
        <dbReference type="ChEBI" id="CHEBI:18420"/>
    </cofactor>
</comment>
<evidence type="ECO:0000313" key="7">
    <source>
        <dbReference type="EMBL" id="SFJ24012.1"/>
    </source>
</evidence>
<dbReference type="InterPro" id="IPR000086">
    <property type="entry name" value="NUDIX_hydrolase_dom"/>
</dbReference>
<keyword evidence="8" id="KW-1185">Reference proteome</keyword>
<accession>A0A1I3PRG7</accession>
<dbReference type="AlphaFoldDB" id="A0A1I3PRG7"/>
<evidence type="ECO:0000256" key="4">
    <source>
        <dbReference type="RuleBase" id="RU003476"/>
    </source>
</evidence>
<dbReference type="InterPro" id="IPR020476">
    <property type="entry name" value="Nudix_hydrolase"/>
</dbReference>
<comment type="similarity">
    <text evidence="4">Belongs to the Nudix hydrolase family.</text>
</comment>
<dbReference type="InterPro" id="IPR020084">
    <property type="entry name" value="NUDIX_hydrolase_CS"/>
</dbReference>
<keyword evidence="5" id="KW-0732">Signal</keyword>
<dbReference type="InterPro" id="IPR015797">
    <property type="entry name" value="NUDIX_hydrolase-like_dom_sf"/>
</dbReference>
<dbReference type="Gene3D" id="3.90.79.10">
    <property type="entry name" value="Nucleoside Triphosphate Pyrophosphohydrolase"/>
    <property type="match status" value="1"/>
</dbReference>
<proteinExistence type="inferred from homology"/>